<dbReference type="OrthoDB" id="1920326at2759"/>
<dbReference type="GO" id="GO:0003723">
    <property type="term" value="F:RNA binding"/>
    <property type="evidence" value="ECO:0007669"/>
    <property type="project" value="UniProtKB-UniRule"/>
</dbReference>
<dbReference type="PANTHER" id="PTHR13620">
    <property type="entry name" value="3-5 EXONUCLEASE"/>
    <property type="match status" value="1"/>
</dbReference>
<evidence type="ECO:0000259" key="4">
    <source>
        <dbReference type="PROSITE" id="PS50102"/>
    </source>
</evidence>
<dbReference type="InterPro" id="IPR051132">
    <property type="entry name" value="3-5_Exonuclease_domain"/>
</dbReference>
<comment type="caution">
    <text evidence="5">The sequence shown here is derived from an EMBL/GenBank/DDBJ whole genome shotgun (WGS) entry which is preliminary data.</text>
</comment>
<dbReference type="AlphaFoldDB" id="A0A5J4X295"/>
<sequence>MGILNFAGGYRLLIKLSEPRPPTNTEFIPPPGFPRQIVQTFPKDQIEKLKQFEFIGKINLIQTQRDAQLVVNKLLNEEEYLGFDTESQIQWHGGHSILSLVQIANKKESWLFSIRHLGGISSLIPLFSAEQPMKICVAVSGDISELLRIQSFEPRGFIELSDITKQIGVADTGLQRLCANLLGVYLSKKEQKSNWGKDQLTASQIRYAATDAYVSLWAYQAAWEYKLNNLSLPPIAPTIHVNKHQNDLFIGCIHEAVMKEELEEIFKVQGIPIKKVKLNNKLITILQQEQEINVKNAIVTIKEQKDVQEAILRTNGIVLRGIAIFVKKSEPKRRQDLIQDGERKVEIEAQTDEEGKGKGI</sequence>
<dbReference type="GO" id="GO:0005737">
    <property type="term" value="C:cytoplasm"/>
    <property type="evidence" value="ECO:0007669"/>
    <property type="project" value="TreeGrafter"/>
</dbReference>
<gene>
    <name evidence="5" type="ORF">EZS28_003178</name>
</gene>
<evidence type="ECO:0000313" key="6">
    <source>
        <dbReference type="Proteomes" id="UP000324800"/>
    </source>
</evidence>
<keyword evidence="1" id="KW-0540">Nuclease</keyword>
<dbReference type="GO" id="GO:0008408">
    <property type="term" value="F:3'-5' exonuclease activity"/>
    <property type="evidence" value="ECO:0007669"/>
    <property type="project" value="InterPro"/>
</dbReference>
<dbReference type="Gene3D" id="3.30.420.10">
    <property type="entry name" value="Ribonuclease H-like superfamily/Ribonuclease H"/>
    <property type="match status" value="1"/>
</dbReference>
<keyword evidence="2" id="KW-0378">Hydrolase</keyword>
<protein>
    <submittedName>
        <fullName evidence="5">Putative 3'-5' exonuclease</fullName>
    </submittedName>
</protein>
<proteinExistence type="predicted"/>
<evidence type="ECO:0000256" key="1">
    <source>
        <dbReference type="ARBA" id="ARBA00022722"/>
    </source>
</evidence>
<organism evidence="5 6">
    <name type="scientific">Streblomastix strix</name>
    <dbReference type="NCBI Taxonomy" id="222440"/>
    <lineage>
        <taxon>Eukaryota</taxon>
        <taxon>Metamonada</taxon>
        <taxon>Preaxostyla</taxon>
        <taxon>Oxymonadida</taxon>
        <taxon>Streblomastigidae</taxon>
        <taxon>Streblomastix</taxon>
    </lineage>
</organism>
<dbReference type="SUPFAM" id="SSF53098">
    <property type="entry name" value="Ribonuclease H-like"/>
    <property type="match status" value="1"/>
</dbReference>
<feature type="domain" description="RRM" evidence="4">
    <location>
        <begin position="246"/>
        <end position="331"/>
    </location>
</feature>
<dbReference type="Gene3D" id="3.30.70.330">
    <property type="match status" value="1"/>
</dbReference>
<evidence type="ECO:0000256" key="3">
    <source>
        <dbReference type="PROSITE-ProRule" id="PRU00176"/>
    </source>
</evidence>
<dbReference type="SMART" id="SM00474">
    <property type="entry name" value="35EXOc"/>
    <property type="match status" value="1"/>
</dbReference>
<dbReference type="CDD" id="cd00590">
    <property type="entry name" value="RRM_SF"/>
    <property type="match status" value="1"/>
</dbReference>
<dbReference type="InterPro" id="IPR000504">
    <property type="entry name" value="RRM_dom"/>
</dbReference>
<dbReference type="PANTHER" id="PTHR13620:SF104">
    <property type="entry name" value="EXONUCLEASE 3'-5' DOMAIN-CONTAINING PROTEIN 2"/>
    <property type="match status" value="1"/>
</dbReference>
<dbReference type="GO" id="GO:0005634">
    <property type="term" value="C:nucleus"/>
    <property type="evidence" value="ECO:0007669"/>
    <property type="project" value="TreeGrafter"/>
</dbReference>
<dbReference type="SUPFAM" id="SSF54928">
    <property type="entry name" value="RNA-binding domain, RBD"/>
    <property type="match status" value="1"/>
</dbReference>
<keyword evidence="3" id="KW-0694">RNA-binding</keyword>
<keyword evidence="5" id="KW-0269">Exonuclease</keyword>
<dbReference type="EMBL" id="SNRW01000412">
    <property type="protein sequence ID" value="KAA6401300.1"/>
    <property type="molecule type" value="Genomic_DNA"/>
</dbReference>
<dbReference type="CDD" id="cd06141">
    <property type="entry name" value="WRN_exo"/>
    <property type="match status" value="1"/>
</dbReference>
<dbReference type="InterPro" id="IPR002562">
    <property type="entry name" value="3'-5'_exonuclease_dom"/>
</dbReference>
<evidence type="ECO:0000256" key="2">
    <source>
        <dbReference type="ARBA" id="ARBA00022801"/>
    </source>
</evidence>
<reference evidence="5 6" key="1">
    <citation type="submission" date="2019-03" db="EMBL/GenBank/DDBJ databases">
        <title>Single cell metagenomics reveals metabolic interactions within the superorganism composed of flagellate Streblomastix strix and complex community of Bacteroidetes bacteria on its surface.</title>
        <authorList>
            <person name="Treitli S.C."/>
            <person name="Kolisko M."/>
            <person name="Husnik F."/>
            <person name="Keeling P."/>
            <person name="Hampl V."/>
        </authorList>
    </citation>
    <scope>NUCLEOTIDE SEQUENCE [LARGE SCALE GENOMIC DNA]</scope>
    <source>
        <strain evidence="5">ST1C</strain>
    </source>
</reference>
<dbReference type="InterPro" id="IPR036397">
    <property type="entry name" value="RNaseH_sf"/>
</dbReference>
<dbReference type="InterPro" id="IPR035979">
    <property type="entry name" value="RBD_domain_sf"/>
</dbReference>
<dbReference type="GO" id="GO:0006139">
    <property type="term" value="P:nucleobase-containing compound metabolic process"/>
    <property type="evidence" value="ECO:0007669"/>
    <property type="project" value="InterPro"/>
</dbReference>
<dbReference type="PROSITE" id="PS50102">
    <property type="entry name" value="RRM"/>
    <property type="match status" value="1"/>
</dbReference>
<evidence type="ECO:0000313" key="5">
    <source>
        <dbReference type="EMBL" id="KAA6401300.1"/>
    </source>
</evidence>
<name>A0A5J4X295_9EUKA</name>
<dbReference type="InterPro" id="IPR012337">
    <property type="entry name" value="RNaseH-like_sf"/>
</dbReference>
<dbReference type="Pfam" id="PF01612">
    <property type="entry name" value="DNA_pol_A_exo1"/>
    <property type="match status" value="1"/>
</dbReference>
<dbReference type="InterPro" id="IPR012677">
    <property type="entry name" value="Nucleotide-bd_a/b_plait_sf"/>
</dbReference>
<accession>A0A5J4X295</accession>
<dbReference type="Proteomes" id="UP000324800">
    <property type="component" value="Unassembled WGS sequence"/>
</dbReference>